<dbReference type="Proteomes" id="UP000462435">
    <property type="component" value="Unassembled WGS sequence"/>
</dbReference>
<evidence type="ECO:0000313" key="2">
    <source>
        <dbReference type="EMBL" id="KAF1035010.1"/>
    </source>
</evidence>
<protein>
    <recommendedName>
        <fullName evidence="4">DUF2523 domain-containing protein</fullName>
    </recommendedName>
</protein>
<feature type="transmembrane region" description="Helical" evidence="1">
    <location>
        <begin position="62"/>
        <end position="87"/>
    </location>
</feature>
<dbReference type="AlphaFoldDB" id="A0A7V8FSU2"/>
<name>A0A7V8FSU2_9BURK</name>
<keyword evidence="1" id="KW-0472">Membrane</keyword>
<organism evidence="2 3">
    <name type="scientific">Herbaspirillum frisingense</name>
    <dbReference type="NCBI Taxonomy" id="92645"/>
    <lineage>
        <taxon>Bacteria</taxon>
        <taxon>Pseudomonadati</taxon>
        <taxon>Pseudomonadota</taxon>
        <taxon>Betaproteobacteria</taxon>
        <taxon>Burkholderiales</taxon>
        <taxon>Oxalobacteraceae</taxon>
        <taxon>Herbaspirillum</taxon>
    </lineage>
</organism>
<comment type="caution">
    <text evidence="2">The sequence shown here is derived from an EMBL/GenBank/DDBJ whole genome shotgun (WGS) entry which is preliminary data.</text>
</comment>
<reference evidence="3" key="1">
    <citation type="journal article" date="2020" name="MBio">
        <title>Horizontal gene transfer to a defensive symbiont with a reduced genome amongst a multipartite beetle microbiome.</title>
        <authorList>
            <person name="Waterworth S.C."/>
            <person name="Florez L.V."/>
            <person name="Rees E.R."/>
            <person name="Hertweck C."/>
            <person name="Kaltenpoth M."/>
            <person name="Kwan J.C."/>
        </authorList>
    </citation>
    <scope>NUCLEOTIDE SEQUENCE [LARGE SCALE GENOMIC DNA]</scope>
</reference>
<feature type="transmembrane region" description="Helical" evidence="1">
    <location>
        <begin position="20"/>
        <end position="42"/>
    </location>
</feature>
<accession>A0A7V8FSU2</accession>
<keyword evidence="1" id="KW-0812">Transmembrane</keyword>
<evidence type="ECO:0000313" key="3">
    <source>
        <dbReference type="Proteomes" id="UP000462435"/>
    </source>
</evidence>
<dbReference type="EMBL" id="WNDX01000230">
    <property type="protein sequence ID" value="KAF1035010.1"/>
    <property type="molecule type" value="Genomic_DNA"/>
</dbReference>
<evidence type="ECO:0000256" key="1">
    <source>
        <dbReference type="SAM" id="Phobius"/>
    </source>
</evidence>
<evidence type="ECO:0008006" key="4">
    <source>
        <dbReference type="Google" id="ProtNLM"/>
    </source>
</evidence>
<proteinExistence type="predicted"/>
<keyword evidence="1" id="KW-1133">Transmembrane helix</keyword>
<sequence length="95" mass="10550">MFGILLSALNTIAAFVFRQVVVKFFVLFAIFFIIEAFVGVLGEFIPDPSSLDGALGSLISGMWWFLDLFAFSQGASLVMTASVYRFLIRRIPFIG</sequence>
<gene>
    <name evidence="2" type="ORF">GAK35_04244</name>
</gene>